<dbReference type="STRING" id="1208921.ST1E_0425"/>
<evidence type="ECO:0000256" key="4">
    <source>
        <dbReference type="ARBA" id="ARBA00022692"/>
    </source>
</evidence>
<feature type="transmembrane region" description="Helical" evidence="7">
    <location>
        <begin position="7"/>
        <end position="25"/>
    </location>
</feature>
<dbReference type="GO" id="GO:0008381">
    <property type="term" value="F:mechanosensitive monoatomic ion channel activity"/>
    <property type="evidence" value="ECO:0007669"/>
    <property type="project" value="InterPro"/>
</dbReference>
<comment type="caution">
    <text evidence="7">Lacks conserved residue(s) required for the propagation of feature annotation.</text>
</comment>
<dbReference type="GO" id="GO:0005886">
    <property type="term" value="C:plasma membrane"/>
    <property type="evidence" value="ECO:0007669"/>
    <property type="project" value="UniProtKB-SubCell"/>
</dbReference>
<name>M1L8G2_9PROT</name>
<keyword evidence="5 7" id="KW-1133">Transmembrane helix</keyword>
<dbReference type="EMBL" id="CP003806">
    <property type="protein sequence ID" value="AGF48873.1"/>
    <property type="molecule type" value="Genomic_DNA"/>
</dbReference>
<dbReference type="PATRIC" id="fig|1208921.3.peg.150"/>
<keyword evidence="7" id="KW-0997">Cell inner membrane</keyword>
<protein>
    <recommendedName>
        <fullName evidence="7">Small-conductance mechanosensitive channel</fullName>
    </recommendedName>
</protein>
<dbReference type="Gene3D" id="3.30.70.100">
    <property type="match status" value="1"/>
</dbReference>
<dbReference type="Gene3D" id="2.30.30.60">
    <property type="match status" value="1"/>
</dbReference>
<dbReference type="InterPro" id="IPR011014">
    <property type="entry name" value="MscS_channel_TM-2"/>
</dbReference>
<feature type="transmembrane region" description="Helical" evidence="7">
    <location>
        <begin position="80"/>
        <end position="108"/>
    </location>
</feature>
<evidence type="ECO:0000313" key="12">
    <source>
        <dbReference type="Proteomes" id="UP000011658"/>
    </source>
</evidence>
<evidence type="ECO:0000256" key="5">
    <source>
        <dbReference type="ARBA" id="ARBA00022989"/>
    </source>
</evidence>
<dbReference type="eggNOG" id="COG0668">
    <property type="taxonomic scope" value="Bacteria"/>
</dbReference>
<evidence type="ECO:0000256" key="7">
    <source>
        <dbReference type="RuleBase" id="RU369025"/>
    </source>
</evidence>
<dbReference type="KEGG" id="kga:ST1E_0425"/>
<dbReference type="InterPro" id="IPR011066">
    <property type="entry name" value="MscS_channel_C_sf"/>
</dbReference>
<dbReference type="Gene3D" id="1.10.287.1260">
    <property type="match status" value="1"/>
</dbReference>
<dbReference type="InterPro" id="IPR049278">
    <property type="entry name" value="MS_channel_C"/>
</dbReference>
<dbReference type="Pfam" id="PF21088">
    <property type="entry name" value="MS_channel_1st"/>
    <property type="match status" value="1"/>
</dbReference>
<feature type="domain" description="Mechanosensitive ion channel transmembrane helices 2/3" evidence="10">
    <location>
        <begin position="60"/>
        <end position="93"/>
    </location>
</feature>
<comment type="subcellular location">
    <subcellularLocation>
        <location evidence="7">Cell inner membrane</location>
        <topology evidence="7">Multi-pass membrane protein</topology>
    </subcellularLocation>
    <subcellularLocation>
        <location evidence="1">Cell membrane</location>
        <topology evidence="1">Multi-pass membrane protein</topology>
    </subcellularLocation>
</comment>
<evidence type="ECO:0000256" key="3">
    <source>
        <dbReference type="ARBA" id="ARBA00022475"/>
    </source>
</evidence>
<keyword evidence="12" id="KW-1185">Reference proteome</keyword>
<dbReference type="InterPro" id="IPR010920">
    <property type="entry name" value="LSM_dom_sf"/>
</dbReference>
<evidence type="ECO:0000256" key="1">
    <source>
        <dbReference type="ARBA" id="ARBA00004651"/>
    </source>
</evidence>
<proteinExistence type="inferred from homology"/>
<keyword evidence="4 7" id="KW-0812">Transmembrane</keyword>
<dbReference type="PANTHER" id="PTHR30221:SF1">
    <property type="entry name" value="SMALL-CONDUCTANCE MECHANOSENSITIVE CHANNEL"/>
    <property type="match status" value="1"/>
</dbReference>
<keyword evidence="7" id="KW-0407">Ion channel</keyword>
<accession>M1L8G2</accession>
<comment type="function">
    <text evidence="7">Mechanosensitive channel that participates in the regulation of osmotic pressure changes within the cell, opening in response to stretch forces in the membrane lipid bilayer, without the need for other proteins. Contributes to normal resistance to hypoosmotic shock. Forms an ion channel of 1.0 nanosiemens conductance with a slight preference for anions.</text>
</comment>
<dbReference type="OrthoDB" id="9809206at2"/>
<dbReference type="SUPFAM" id="SSF82861">
    <property type="entry name" value="Mechanosensitive channel protein MscS (YggB), transmembrane region"/>
    <property type="match status" value="1"/>
</dbReference>
<dbReference type="AlphaFoldDB" id="M1L8G2"/>
<dbReference type="RefSeq" id="WP_015389358.1">
    <property type="nucleotide sequence ID" value="NC_020284.1"/>
</dbReference>
<keyword evidence="3" id="KW-1003">Cell membrane</keyword>
<dbReference type="Pfam" id="PF00924">
    <property type="entry name" value="MS_channel_2nd"/>
    <property type="match status" value="1"/>
</dbReference>
<sequence length="259" mass="28534">MILVKDFLINVSVSIFILIFGWWLSSIVGQWFSKAIKFSPHIDVTVVPILSSLAIWSIRFFTVITVLARFGLETTSIIALLGAAGLAIGLALQGTLQNIAAGIMLLLLRPVRSGEFICLKSGEEGTVSEIGLFLTRITQNDGTSLTLPNSILWNSTIVNFSRNSIRRVDIPVSISYKSDINLALDTITDVVKSNSLVLVDPTPLVKVVEYKEFSIVINVRVWSDSSNYWDLRWGLYHQIWVSLGAAGIEAPIVINSNLN</sequence>
<keyword evidence="7" id="KW-0813">Transport</keyword>
<evidence type="ECO:0000256" key="2">
    <source>
        <dbReference type="ARBA" id="ARBA00008017"/>
    </source>
</evidence>
<feature type="domain" description="Mechanosensitive ion channel MscS C-terminal" evidence="9">
    <location>
        <begin position="168"/>
        <end position="249"/>
    </location>
</feature>
<comment type="subunit">
    <text evidence="7">Homoheptamer.</text>
</comment>
<dbReference type="HOGENOM" id="CLU_037945_1_1_4"/>
<comment type="similarity">
    <text evidence="2 7">Belongs to the MscS (TC 1.A.23) family.</text>
</comment>
<keyword evidence="6 7" id="KW-0472">Membrane</keyword>
<dbReference type="PANTHER" id="PTHR30221">
    <property type="entry name" value="SMALL-CONDUCTANCE MECHANOSENSITIVE CHANNEL"/>
    <property type="match status" value="1"/>
</dbReference>
<evidence type="ECO:0000259" key="10">
    <source>
        <dbReference type="Pfam" id="PF21088"/>
    </source>
</evidence>
<keyword evidence="7" id="KW-0406">Ion transport</keyword>
<evidence type="ECO:0000313" key="11">
    <source>
        <dbReference type="EMBL" id="AGF48873.1"/>
    </source>
</evidence>
<evidence type="ECO:0000259" key="9">
    <source>
        <dbReference type="Pfam" id="PF21082"/>
    </source>
</evidence>
<dbReference type="Pfam" id="PF21082">
    <property type="entry name" value="MS_channel_3rd"/>
    <property type="match status" value="1"/>
</dbReference>
<feature type="transmembrane region" description="Helical" evidence="7">
    <location>
        <begin position="45"/>
        <end position="68"/>
    </location>
</feature>
<evidence type="ECO:0000256" key="6">
    <source>
        <dbReference type="ARBA" id="ARBA00023136"/>
    </source>
</evidence>
<gene>
    <name evidence="11" type="ORF">ST1E_0425</name>
</gene>
<dbReference type="InterPro" id="IPR045275">
    <property type="entry name" value="MscS_archaea/bacteria_type"/>
</dbReference>
<evidence type="ECO:0000259" key="8">
    <source>
        <dbReference type="Pfam" id="PF00924"/>
    </source>
</evidence>
<dbReference type="InterPro" id="IPR023408">
    <property type="entry name" value="MscS_beta-dom_sf"/>
</dbReference>
<dbReference type="SUPFAM" id="SSF82689">
    <property type="entry name" value="Mechanosensitive channel protein MscS (YggB), C-terminal domain"/>
    <property type="match status" value="1"/>
</dbReference>
<dbReference type="SUPFAM" id="SSF50182">
    <property type="entry name" value="Sm-like ribonucleoproteins"/>
    <property type="match status" value="1"/>
</dbReference>
<dbReference type="Proteomes" id="UP000011658">
    <property type="component" value="Chromosome"/>
</dbReference>
<feature type="domain" description="Mechanosensitive ion channel MscS" evidence="8">
    <location>
        <begin position="95"/>
        <end position="162"/>
    </location>
</feature>
<dbReference type="InterPro" id="IPR006685">
    <property type="entry name" value="MscS_channel_2nd"/>
</dbReference>
<reference evidence="11 12" key="1">
    <citation type="journal article" date="2013" name="Genome Biol. Evol.">
        <title>Genome evolution and phylogenomic analysis of candidatus kinetoplastibacterium, the betaproteobacterial endosymbionts of strigomonas and angomonas.</title>
        <authorList>
            <person name="Alves J.M."/>
            <person name="Serrano M.G."/>
            <person name="Maia da Silva F."/>
            <person name="Voegtly L.J."/>
            <person name="Matveyev A.V."/>
            <person name="Teixeira M.M."/>
            <person name="Camargo E.P."/>
            <person name="Buck G.A."/>
        </authorList>
    </citation>
    <scope>NUCLEOTIDE SEQUENCE [LARGE SCALE GENOMIC DNA]</scope>
    <source>
        <strain evidence="11 12">TCC219</strain>
    </source>
</reference>
<organism evidence="11 12">
    <name type="scientific">Candidatus Kinetoplastidibacterium galati TCC219</name>
    <dbReference type="NCBI Taxonomy" id="1208921"/>
    <lineage>
        <taxon>Bacteria</taxon>
        <taxon>Pseudomonadati</taxon>
        <taxon>Pseudomonadota</taxon>
        <taxon>Betaproteobacteria</taxon>
        <taxon>Candidatus Kinetoplastidibacterium</taxon>
    </lineage>
</organism>
<dbReference type="InterPro" id="IPR049142">
    <property type="entry name" value="MS_channel_1st"/>
</dbReference>